<dbReference type="AlphaFoldDB" id="A0A1C0U038"/>
<reference evidence="1 2" key="1">
    <citation type="submission" date="2015-12" db="EMBL/GenBank/DDBJ databases">
        <title>Genome comparisons provide insights into the role of secondary metabolites in the pathogenic phase of the Photorhabdus life cycle.</title>
        <authorList>
            <person name="Tobias N.J."/>
            <person name="Mishra B."/>
            <person name="Gupta D.K."/>
            <person name="Thines M."/>
            <person name="Stinear T.P."/>
            <person name="Bode H.B."/>
        </authorList>
    </citation>
    <scope>NUCLEOTIDE SEQUENCE [LARGE SCALE GENOMIC DNA]</scope>
    <source>
        <strain evidence="1 2">PB68.1</strain>
    </source>
</reference>
<keyword evidence="2" id="KW-1185">Reference proteome</keyword>
<protein>
    <submittedName>
        <fullName evidence="1">Uncharacterized protein</fullName>
    </submittedName>
</protein>
<dbReference type="EMBL" id="LOMY01000165">
    <property type="protein sequence ID" value="OCQ51279.1"/>
    <property type="molecule type" value="Genomic_DNA"/>
</dbReference>
<proteinExistence type="predicted"/>
<gene>
    <name evidence="1" type="ORF">Ppb6_03500</name>
</gene>
<name>A0A1C0U038_9GAMM</name>
<sequence length="56" mass="6719">MLRLFSYILLFFSFNLYAENGFCIQTSGYIEMNMRDKMINDLNIKSQDIDLERTKI</sequence>
<accession>A0A1C0U038</accession>
<dbReference type="Proteomes" id="UP000093476">
    <property type="component" value="Unassembled WGS sequence"/>
</dbReference>
<evidence type="ECO:0000313" key="1">
    <source>
        <dbReference type="EMBL" id="OCQ51279.1"/>
    </source>
</evidence>
<organism evidence="1 2">
    <name type="scientific">Photorhabdus australis subsp. thailandensis</name>
    <dbReference type="NCBI Taxonomy" id="2805096"/>
    <lineage>
        <taxon>Bacteria</taxon>
        <taxon>Pseudomonadati</taxon>
        <taxon>Pseudomonadota</taxon>
        <taxon>Gammaproteobacteria</taxon>
        <taxon>Enterobacterales</taxon>
        <taxon>Morganellaceae</taxon>
        <taxon>Photorhabdus</taxon>
    </lineage>
</organism>
<dbReference type="PATRIC" id="fig|286156.4.peg.4039"/>
<evidence type="ECO:0000313" key="2">
    <source>
        <dbReference type="Proteomes" id="UP000093476"/>
    </source>
</evidence>
<comment type="caution">
    <text evidence="1">The sequence shown here is derived from an EMBL/GenBank/DDBJ whole genome shotgun (WGS) entry which is preliminary data.</text>
</comment>